<accession>A0A346PT40</accession>
<evidence type="ECO:0000313" key="2">
    <source>
        <dbReference type="EMBL" id="AXR82685.1"/>
    </source>
</evidence>
<feature type="compositionally biased region" description="Basic and acidic residues" evidence="1">
    <location>
        <begin position="136"/>
        <end position="147"/>
    </location>
</feature>
<gene>
    <name evidence="2" type="ORF">AArcMg_2695</name>
</gene>
<feature type="region of interest" description="Disordered" evidence="1">
    <location>
        <begin position="127"/>
        <end position="147"/>
    </location>
</feature>
<evidence type="ECO:0000313" key="3">
    <source>
        <dbReference type="Proteomes" id="UP000258613"/>
    </source>
</evidence>
<dbReference type="KEGG" id="nag:AArcMg_2695"/>
<dbReference type="EMBL" id="CP027033">
    <property type="protein sequence ID" value="AXR82685.1"/>
    <property type="molecule type" value="Genomic_DNA"/>
</dbReference>
<dbReference type="Proteomes" id="UP000258613">
    <property type="component" value="Chromosome"/>
</dbReference>
<sequence length="147" mass="15569">MARLAFGPLGVVMALFPDSVLEAFENVALENPEECTANPYIVPAIRAEGTLYALASVVGGRTYRWLLGIGGVAGVVVALFPDRYLEFGAEIAYENPEAVDWNDDFVTAVRVLGVVLVLLALNAARSGGNGTDEEPATQRDEPAEGDA</sequence>
<dbReference type="AlphaFoldDB" id="A0A346PT40"/>
<dbReference type="RefSeq" id="WP_186336770.1">
    <property type="nucleotide sequence ID" value="NZ_CP027033.1"/>
</dbReference>
<reference evidence="3" key="1">
    <citation type="submission" date="2018-02" db="EMBL/GenBank/DDBJ databases">
        <title>Phenotypic and genomic properties of facultatively anaerobic sulfur-reducing natronoarchaea from hypersaline soda lakes.</title>
        <authorList>
            <person name="Sorokin D.Y."/>
            <person name="Kublanov I.V."/>
            <person name="Roman P."/>
            <person name="Sinninghe Damste J.S."/>
            <person name="Golyshin P.N."/>
            <person name="Rojo D."/>
            <person name="Ciordia S."/>
            <person name="Mena M.D.C."/>
            <person name="Ferrer M."/>
            <person name="Messina E."/>
            <person name="Smedile F."/>
            <person name="La Spada G."/>
            <person name="La Cono V."/>
            <person name="Yakimov M.M."/>
        </authorList>
    </citation>
    <scope>NUCLEOTIDE SEQUENCE [LARGE SCALE GENOMIC DNA]</scope>
    <source>
        <strain evidence="3">AArc-Mg</strain>
    </source>
</reference>
<evidence type="ECO:0000256" key="1">
    <source>
        <dbReference type="SAM" id="MobiDB-lite"/>
    </source>
</evidence>
<dbReference type="GeneID" id="37643186"/>
<organism evidence="2 3">
    <name type="scientific">Natrarchaeobaculum sulfurireducens</name>
    <dbReference type="NCBI Taxonomy" id="2044521"/>
    <lineage>
        <taxon>Archaea</taxon>
        <taxon>Methanobacteriati</taxon>
        <taxon>Methanobacteriota</taxon>
        <taxon>Stenosarchaea group</taxon>
        <taxon>Halobacteria</taxon>
        <taxon>Halobacteriales</taxon>
        <taxon>Natrialbaceae</taxon>
        <taxon>Natrarchaeobaculum</taxon>
    </lineage>
</organism>
<dbReference type="OrthoDB" id="260081at2157"/>
<proteinExistence type="predicted"/>
<keyword evidence="3" id="KW-1185">Reference proteome</keyword>
<protein>
    <submittedName>
        <fullName evidence="2">Uncharacterized protein</fullName>
    </submittedName>
</protein>
<name>A0A346PT40_9EURY</name>